<sequence>MANRTKVTGLQNVMKNLNREIAKLGKTTMAGLIKGGILIIRDTEKTSPLTPVDLGNLRASRYMVTGLGSNKEPSPQFKGDDVGELKSDHSSVVGKALAKTAGKPLVVLGFSANYAAAVEENKDPKIWNRPGSGRAFLQSSINRNKAKILAVIATSAKIK</sequence>
<dbReference type="EMBL" id="LAZR01015920">
    <property type="protein sequence ID" value="KKM06755.1"/>
    <property type="molecule type" value="Genomic_DNA"/>
</dbReference>
<protein>
    <submittedName>
        <fullName evidence="1">Uncharacterized protein</fullName>
    </submittedName>
</protein>
<name>A0A0F9H6V2_9ZZZZ</name>
<dbReference type="AlphaFoldDB" id="A0A0F9H6V2"/>
<gene>
    <name evidence="1" type="ORF">LCGC14_1740840</name>
</gene>
<accession>A0A0F9H6V2</accession>
<evidence type="ECO:0000313" key="1">
    <source>
        <dbReference type="EMBL" id="KKM06755.1"/>
    </source>
</evidence>
<comment type="caution">
    <text evidence="1">The sequence shown here is derived from an EMBL/GenBank/DDBJ whole genome shotgun (WGS) entry which is preliminary data.</text>
</comment>
<proteinExistence type="predicted"/>
<organism evidence="1">
    <name type="scientific">marine sediment metagenome</name>
    <dbReference type="NCBI Taxonomy" id="412755"/>
    <lineage>
        <taxon>unclassified sequences</taxon>
        <taxon>metagenomes</taxon>
        <taxon>ecological metagenomes</taxon>
    </lineage>
</organism>
<reference evidence="1" key="1">
    <citation type="journal article" date="2015" name="Nature">
        <title>Complex archaea that bridge the gap between prokaryotes and eukaryotes.</title>
        <authorList>
            <person name="Spang A."/>
            <person name="Saw J.H."/>
            <person name="Jorgensen S.L."/>
            <person name="Zaremba-Niedzwiedzka K."/>
            <person name="Martijn J."/>
            <person name="Lind A.E."/>
            <person name="van Eijk R."/>
            <person name="Schleper C."/>
            <person name="Guy L."/>
            <person name="Ettema T.J."/>
        </authorList>
    </citation>
    <scope>NUCLEOTIDE SEQUENCE</scope>
</reference>